<gene>
    <name evidence="13" type="ORF">HNR65_000339</name>
</gene>
<dbReference type="PROSITE" id="PS51163">
    <property type="entry name" value="YRDC"/>
    <property type="match status" value="1"/>
</dbReference>
<evidence type="ECO:0000256" key="9">
    <source>
        <dbReference type="ARBA" id="ARBA00022840"/>
    </source>
</evidence>
<evidence type="ECO:0000256" key="10">
    <source>
        <dbReference type="ARBA" id="ARBA00029774"/>
    </source>
</evidence>
<evidence type="ECO:0000259" key="12">
    <source>
        <dbReference type="PROSITE" id="PS51163"/>
    </source>
</evidence>
<dbReference type="Gene3D" id="3.90.870.10">
    <property type="entry name" value="DHBP synthase"/>
    <property type="match status" value="1"/>
</dbReference>
<protein>
    <recommendedName>
        <fullName evidence="10">L-threonylcarbamoyladenylate synthase</fullName>
        <ecNumber evidence="3">2.7.7.87</ecNumber>
    </recommendedName>
    <alternativeName>
        <fullName evidence="10">L-threonylcarbamoyladenylate synthase</fullName>
    </alternativeName>
</protein>
<dbReference type="GO" id="GO:0006450">
    <property type="term" value="P:regulation of translational fidelity"/>
    <property type="evidence" value="ECO:0007669"/>
    <property type="project" value="TreeGrafter"/>
</dbReference>
<evidence type="ECO:0000256" key="4">
    <source>
        <dbReference type="ARBA" id="ARBA00022490"/>
    </source>
</evidence>
<dbReference type="InterPro" id="IPR017945">
    <property type="entry name" value="DHBP_synth_RibB-like_a/b_dom"/>
</dbReference>
<proteinExistence type="inferred from homology"/>
<dbReference type="PANTHER" id="PTHR17490:SF16">
    <property type="entry name" value="THREONYLCARBAMOYL-AMP SYNTHASE"/>
    <property type="match status" value="1"/>
</dbReference>
<keyword evidence="4" id="KW-0963">Cytoplasm</keyword>
<evidence type="ECO:0000256" key="11">
    <source>
        <dbReference type="ARBA" id="ARBA00048366"/>
    </source>
</evidence>
<dbReference type="InterPro" id="IPR050156">
    <property type="entry name" value="TC-AMP_synthase_SUA5"/>
</dbReference>
<dbReference type="NCBIfam" id="TIGR00057">
    <property type="entry name" value="L-threonylcarbamoyladenylate synthase"/>
    <property type="match status" value="1"/>
</dbReference>
<keyword evidence="8" id="KW-0547">Nucleotide-binding</keyword>
<dbReference type="Proteomes" id="UP000525298">
    <property type="component" value="Unassembled WGS sequence"/>
</dbReference>
<keyword evidence="6" id="KW-0819">tRNA processing</keyword>
<dbReference type="AlphaFoldDB" id="A0A7W0C6J2"/>
<evidence type="ECO:0000256" key="1">
    <source>
        <dbReference type="ARBA" id="ARBA00004496"/>
    </source>
</evidence>
<sequence>MRDKARINLIDDRFPDPAVIEAAAACIRSGGLVIFPTRSLYGLGADALNPDAVDRVFAAKNRPAKNPISILISSRDLLENFVAEIPDAARRVMDQFWPGGITLVFRAAAGLPKNLTANTGTIGIRLPAHPAAAALARAAGTPVTATSANTANAPGARRVSEISDPVARAAGMILDAGPLAAGSGSTILDVTCDPPVILRQGAVSEARLLDLLPVSVGPKPGAQIKGVKS</sequence>
<dbReference type="Pfam" id="PF01300">
    <property type="entry name" value="Sua5_yciO_yrdC"/>
    <property type="match status" value="1"/>
</dbReference>
<dbReference type="GO" id="GO:0005737">
    <property type="term" value="C:cytoplasm"/>
    <property type="evidence" value="ECO:0007669"/>
    <property type="project" value="UniProtKB-SubCell"/>
</dbReference>
<organism evidence="13 14">
    <name type="scientific">Desulfosalsimonas propionicica</name>
    <dbReference type="NCBI Taxonomy" id="332175"/>
    <lineage>
        <taxon>Bacteria</taxon>
        <taxon>Pseudomonadati</taxon>
        <taxon>Thermodesulfobacteriota</taxon>
        <taxon>Desulfobacteria</taxon>
        <taxon>Desulfobacterales</taxon>
        <taxon>Desulfosalsimonadaceae</taxon>
        <taxon>Desulfosalsimonas</taxon>
    </lineage>
</organism>
<dbReference type="GO" id="GO:0003725">
    <property type="term" value="F:double-stranded RNA binding"/>
    <property type="evidence" value="ECO:0007669"/>
    <property type="project" value="InterPro"/>
</dbReference>
<keyword evidence="7 13" id="KW-0548">Nucleotidyltransferase</keyword>
<evidence type="ECO:0000256" key="5">
    <source>
        <dbReference type="ARBA" id="ARBA00022679"/>
    </source>
</evidence>
<dbReference type="PANTHER" id="PTHR17490">
    <property type="entry name" value="SUA5"/>
    <property type="match status" value="1"/>
</dbReference>
<evidence type="ECO:0000256" key="8">
    <source>
        <dbReference type="ARBA" id="ARBA00022741"/>
    </source>
</evidence>
<keyword evidence="9" id="KW-0067">ATP-binding</keyword>
<dbReference type="GO" id="GO:0008033">
    <property type="term" value="P:tRNA processing"/>
    <property type="evidence" value="ECO:0007669"/>
    <property type="project" value="UniProtKB-KW"/>
</dbReference>
<dbReference type="GO" id="GO:0000049">
    <property type="term" value="F:tRNA binding"/>
    <property type="evidence" value="ECO:0007669"/>
    <property type="project" value="TreeGrafter"/>
</dbReference>
<dbReference type="GO" id="GO:0005524">
    <property type="term" value="F:ATP binding"/>
    <property type="evidence" value="ECO:0007669"/>
    <property type="project" value="UniProtKB-KW"/>
</dbReference>
<evidence type="ECO:0000256" key="3">
    <source>
        <dbReference type="ARBA" id="ARBA00012584"/>
    </source>
</evidence>
<reference evidence="13 14" key="1">
    <citation type="submission" date="2020-07" db="EMBL/GenBank/DDBJ databases">
        <title>Genomic Encyclopedia of Type Strains, Phase IV (KMG-IV): sequencing the most valuable type-strain genomes for metagenomic binning, comparative biology and taxonomic classification.</title>
        <authorList>
            <person name="Goeker M."/>
        </authorList>
    </citation>
    <scope>NUCLEOTIDE SEQUENCE [LARGE SCALE GENOMIC DNA]</scope>
    <source>
        <strain evidence="13 14">DSM 17721</strain>
    </source>
</reference>
<keyword evidence="14" id="KW-1185">Reference proteome</keyword>
<comment type="similarity">
    <text evidence="2">Belongs to the SUA5 family.</text>
</comment>
<keyword evidence="5 13" id="KW-0808">Transferase</keyword>
<dbReference type="EC" id="2.7.7.87" evidence="3"/>
<comment type="caution">
    <text evidence="13">The sequence shown here is derived from an EMBL/GenBank/DDBJ whole genome shotgun (WGS) entry which is preliminary data.</text>
</comment>
<dbReference type="GO" id="GO:0061710">
    <property type="term" value="F:L-threonylcarbamoyladenylate synthase"/>
    <property type="evidence" value="ECO:0007669"/>
    <property type="project" value="UniProtKB-EC"/>
</dbReference>
<dbReference type="SUPFAM" id="SSF55821">
    <property type="entry name" value="YrdC/RibB"/>
    <property type="match status" value="1"/>
</dbReference>
<evidence type="ECO:0000256" key="2">
    <source>
        <dbReference type="ARBA" id="ARBA00007663"/>
    </source>
</evidence>
<dbReference type="EMBL" id="JACDUS010000001">
    <property type="protein sequence ID" value="MBA2880032.1"/>
    <property type="molecule type" value="Genomic_DNA"/>
</dbReference>
<evidence type="ECO:0000256" key="6">
    <source>
        <dbReference type="ARBA" id="ARBA00022694"/>
    </source>
</evidence>
<feature type="domain" description="YrdC-like" evidence="12">
    <location>
        <begin position="17"/>
        <end position="203"/>
    </location>
</feature>
<accession>A0A7W0C6J2</accession>
<comment type="subcellular location">
    <subcellularLocation>
        <location evidence="1">Cytoplasm</location>
    </subcellularLocation>
</comment>
<dbReference type="RefSeq" id="WP_220128248.1">
    <property type="nucleotide sequence ID" value="NZ_JACDUS010000001.1"/>
</dbReference>
<comment type="catalytic activity">
    <reaction evidence="11">
        <text>L-threonine + hydrogencarbonate + ATP = L-threonylcarbamoyladenylate + diphosphate + H2O</text>
        <dbReference type="Rhea" id="RHEA:36407"/>
        <dbReference type="ChEBI" id="CHEBI:15377"/>
        <dbReference type="ChEBI" id="CHEBI:17544"/>
        <dbReference type="ChEBI" id="CHEBI:30616"/>
        <dbReference type="ChEBI" id="CHEBI:33019"/>
        <dbReference type="ChEBI" id="CHEBI:57926"/>
        <dbReference type="ChEBI" id="CHEBI:73682"/>
        <dbReference type="EC" id="2.7.7.87"/>
    </reaction>
</comment>
<evidence type="ECO:0000256" key="7">
    <source>
        <dbReference type="ARBA" id="ARBA00022695"/>
    </source>
</evidence>
<evidence type="ECO:0000313" key="14">
    <source>
        <dbReference type="Proteomes" id="UP000525298"/>
    </source>
</evidence>
<evidence type="ECO:0000313" key="13">
    <source>
        <dbReference type="EMBL" id="MBA2880032.1"/>
    </source>
</evidence>
<name>A0A7W0C6J2_9BACT</name>
<dbReference type="InterPro" id="IPR006070">
    <property type="entry name" value="Sua5-like_dom"/>
</dbReference>